<accession>A0A4R5U8M8</accession>
<keyword evidence="3" id="KW-1185">Reference proteome</keyword>
<dbReference type="OrthoDB" id="9874781at2"/>
<dbReference type="AlphaFoldDB" id="A0A4R5U8M8"/>
<proteinExistence type="predicted"/>
<feature type="region of interest" description="Disordered" evidence="1">
    <location>
        <begin position="1"/>
        <end position="23"/>
    </location>
</feature>
<organism evidence="2 3">
    <name type="scientific">Luteimonas terrae</name>
    <dbReference type="NCBI Taxonomy" id="1530191"/>
    <lineage>
        <taxon>Bacteria</taxon>
        <taxon>Pseudomonadati</taxon>
        <taxon>Pseudomonadota</taxon>
        <taxon>Gammaproteobacteria</taxon>
        <taxon>Lysobacterales</taxon>
        <taxon>Lysobacteraceae</taxon>
        <taxon>Luteimonas</taxon>
    </lineage>
</organism>
<dbReference type="Proteomes" id="UP000295543">
    <property type="component" value="Unassembled WGS sequence"/>
</dbReference>
<sequence>MQDTLDDPPRQPTHGTSRRRTPRRTCNALIEQWRLRPHADTRQFGWTVDVSGMSDVDLDSVVAQLARRGLQATWTRELDWFAHFALRW</sequence>
<dbReference type="RefSeq" id="WP_133393906.1">
    <property type="nucleotide sequence ID" value="NZ_SMTG01000004.1"/>
</dbReference>
<protein>
    <submittedName>
        <fullName evidence="2">Uncharacterized protein</fullName>
    </submittedName>
</protein>
<dbReference type="EMBL" id="SMTG01000004">
    <property type="protein sequence ID" value="TDK30849.1"/>
    <property type="molecule type" value="Genomic_DNA"/>
</dbReference>
<evidence type="ECO:0000313" key="3">
    <source>
        <dbReference type="Proteomes" id="UP000295543"/>
    </source>
</evidence>
<gene>
    <name evidence="2" type="ORF">E2F49_10945</name>
</gene>
<evidence type="ECO:0000256" key="1">
    <source>
        <dbReference type="SAM" id="MobiDB-lite"/>
    </source>
</evidence>
<reference evidence="2 3" key="1">
    <citation type="submission" date="2019-03" db="EMBL/GenBank/DDBJ databases">
        <title>Luteimonas zhaokaii sp.nov., isolated from the rectal contents of Plateau pika in Yushu, Qinghai Province, China.</title>
        <authorList>
            <person name="Zhang G."/>
        </authorList>
    </citation>
    <scope>NUCLEOTIDE SEQUENCE [LARGE SCALE GENOMIC DNA]</scope>
    <source>
        <strain evidence="2 3">THG-MD21</strain>
    </source>
</reference>
<evidence type="ECO:0000313" key="2">
    <source>
        <dbReference type="EMBL" id="TDK30849.1"/>
    </source>
</evidence>
<comment type="caution">
    <text evidence="2">The sequence shown here is derived from an EMBL/GenBank/DDBJ whole genome shotgun (WGS) entry which is preliminary data.</text>
</comment>
<name>A0A4R5U8M8_9GAMM</name>